<dbReference type="PANTHER" id="PTHR11078">
    <property type="entry name" value="N UTILIZATION SUBSTANCE PROTEIN B-RELATED"/>
    <property type="match status" value="1"/>
</dbReference>
<dbReference type="HOGENOM" id="CLU_087843_3_1_9"/>
<dbReference type="STRING" id="1235802.C823_04865"/>
<evidence type="ECO:0000256" key="6">
    <source>
        <dbReference type="HAMAP-Rule" id="MF_00073"/>
    </source>
</evidence>
<evidence type="ECO:0000256" key="4">
    <source>
        <dbReference type="ARBA" id="ARBA00023015"/>
    </source>
</evidence>
<dbReference type="OrthoDB" id="9811381at2"/>
<dbReference type="PATRIC" id="fig|1235802.3.peg.5124"/>
<feature type="domain" description="NusB/RsmB/TIM44" evidence="7">
    <location>
        <begin position="5"/>
        <end position="130"/>
    </location>
</feature>
<dbReference type="GO" id="GO:0006353">
    <property type="term" value="P:DNA-templated transcription termination"/>
    <property type="evidence" value="ECO:0007669"/>
    <property type="project" value="UniProtKB-UniRule"/>
</dbReference>
<dbReference type="Gene3D" id="1.10.940.10">
    <property type="entry name" value="NusB-like"/>
    <property type="match status" value="1"/>
</dbReference>
<evidence type="ECO:0000256" key="5">
    <source>
        <dbReference type="ARBA" id="ARBA00023163"/>
    </source>
</evidence>
<dbReference type="SUPFAM" id="SSF48013">
    <property type="entry name" value="NusB-like"/>
    <property type="match status" value="1"/>
</dbReference>
<proteinExistence type="inferred from homology"/>
<accession>N1ZUN6</accession>
<dbReference type="InterPro" id="IPR011605">
    <property type="entry name" value="NusB_fam"/>
</dbReference>
<comment type="similarity">
    <text evidence="1 6">Belongs to the NusB family.</text>
</comment>
<evidence type="ECO:0000256" key="3">
    <source>
        <dbReference type="ARBA" id="ARBA00022884"/>
    </source>
</evidence>
<evidence type="ECO:0000256" key="2">
    <source>
        <dbReference type="ARBA" id="ARBA00022814"/>
    </source>
</evidence>
<dbReference type="GO" id="GO:0003723">
    <property type="term" value="F:RNA binding"/>
    <property type="evidence" value="ECO:0007669"/>
    <property type="project" value="UniProtKB-UniRule"/>
</dbReference>
<dbReference type="GO" id="GO:0005829">
    <property type="term" value="C:cytosol"/>
    <property type="evidence" value="ECO:0007669"/>
    <property type="project" value="TreeGrafter"/>
</dbReference>
<keyword evidence="5 6" id="KW-0804">Transcription</keyword>
<dbReference type="InterPro" id="IPR035926">
    <property type="entry name" value="NusB-like_sf"/>
</dbReference>
<dbReference type="Proteomes" id="UP000012589">
    <property type="component" value="Unassembled WGS sequence"/>
</dbReference>
<dbReference type="eggNOG" id="COG0781">
    <property type="taxonomic scope" value="Bacteria"/>
</dbReference>
<comment type="caution">
    <text evidence="8">The sequence shown here is derived from an EMBL/GenBank/DDBJ whole genome shotgun (WGS) entry which is preliminary data.</text>
</comment>
<reference evidence="8 9" key="1">
    <citation type="journal article" date="2014" name="Genome Announc.">
        <title>Draft genome sequences of the altered schaedler flora, a defined bacterial community from gnotobiotic mice.</title>
        <authorList>
            <person name="Wannemuehler M.J."/>
            <person name="Overstreet A.M."/>
            <person name="Ward D.V."/>
            <person name="Phillips G.J."/>
        </authorList>
    </citation>
    <scope>NUCLEOTIDE SEQUENCE [LARGE SCALE GENOMIC DNA]</scope>
    <source>
        <strain evidence="8 9">ASF492</strain>
    </source>
</reference>
<sequence length="131" mass="15416">MNRREIREQIFKMLFQTEFYGQEEMEEQIRLFMQELEEKDETKRNYLEQKLWDIYNRREEIDAAVNEKATGWKTTRMAKVDLALIRLAVYEIKYEADIPTGVAINEAVELAKIYSSDGAPSFVNGVLAKLV</sequence>
<gene>
    <name evidence="6" type="primary">nusB</name>
    <name evidence="8" type="ORF">C823_04865</name>
</gene>
<dbReference type="GO" id="GO:0031564">
    <property type="term" value="P:transcription antitermination"/>
    <property type="evidence" value="ECO:0007669"/>
    <property type="project" value="UniProtKB-KW"/>
</dbReference>
<dbReference type="PANTHER" id="PTHR11078:SF3">
    <property type="entry name" value="ANTITERMINATION NUSB DOMAIN-CONTAINING PROTEIN"/>
    <property type="match status" value="1"/>
</dbReference>
<name>N1ZUN6_9FIRM</name>
<evidence type="ECO:0000313" key="9">
    <source>
        <dbReference type="Proteomes" id="UP000012589"/>
    </source>
</evidence>
<keyword evidence="4 6" id="KW-0805">Transcription regulation</keyword>
<comment type="function">
    <text evidence="6">Involved in transcription antitermination. Required for transcription of ribosomal RNA (rRNA) genes. Binds specifically to the boxA antiterminator sequence of the ribosomal RNA (rrn) operons.</text>
</comment>
<evidence type="ECO:0000313" key="8">
    <source>
        <dbReference type="EMBL" id="EMZ20747.1"/>
    </source>
</evidence>
<keyword evidence="3 6" id="KW-0694">RNA-binding</keyword>
<protein>
    <recommendedName>
        <fullName evidence="6">Transcription antitermination protein NusB</fullName>
    </recommendedName>
    <alternativeName>
        <fullName evidence="6">Antitermination factor NusB</fullName>
    </alternativeName>
</protein>
<evidence type="ECO:0000256" key="1">
    <source>
        <dbReference type="ARBA" id="ARBA00005952"/>
    </source>
</evidence>
<dbReference type="NCBIfam" id="TIGR01951">
    <property type="entry name" value="nusB"/>
    <property type="match status" value="1"/>
</dbReference>
<keyword evidence="9" id="KW-1185">Reference proteome</keyword>
<dbReference type="EMBL" id="AQFT01000140">
    <property type="protein sequence ID" value="EMZ20747.1"/>
    <property type="molecule type" value="Genomic_DNA"/>
</dbReference>
<dbReference type="HAMAP" id="MF_00073">
    <property type="entry name" value="NusB"/>
    <property type="match status" value="1"/>
</dbReference>
<organism evidence="8 9">
    <name type="scientific">Eubacterium plexicaudatum ASF492</name>
    <dbReference type="NCBI Taxonomy" id="1235802"/>
    <lineage>
        <taxon>Bacteria</taxon>
        <taxon>Bacillati</taxon>
        <taxon>Bacillota</taxon>
        <taxon>Clostridia</taxon>
        <taxon>Eubacteriales</taxon>
        <taxon>Eubacteriaceae</taxon>
        <taxon>Eubacterium</taxon>
    </lineage>
</organism>
<dbReference type="AlphaFoldDB" id="N1ZUN6"/>
<dbReference type="InterPro" id="IPR006027">
    <property type="entry name" value="NusB_RsmB_TIM44"/>
</dbReference>
<keyword evidence="2 6" id="KW-0889">Transcription antitermination</keyword>
<dbReference type="Pfam" id="PF01029">
    <property type="entry name" value="NusB"/>
    <property type="match status" value="1"/>
</dbReference>
<evidence type="ECO:0000259" key="7">
    <source>
        <dbReference type="Pfam" id="PF01029"/>
    </source>
</evidence>